<protein>
    <recommendedName>
        <fullName evidence="3">YHS domain-containing protein</fullName>
    </recommendedName>
</protein>
<evidence type="ECO:0000256" key="1">
    <source>
        <dbReference type="SAM" id="SignalP"/>
    </source>
</evidence>
<dbReference type="AlphaFoldDB" id="A0A653DYN4"/>
<dbReference type="EMBL" id="LR215729">
    <property type="protein sequence ID" value="VEV95568.1"/>
    <property type="molecule type" value="Genomic_DNA"/>
</dbReference>
<dbReference type="NCBIfam" id="NF041384">
    <property type="entry name" value="YHS_seleno_dom"/>
    <property type="match status" value="1"/>
</dbReference>
<gene>
    <name evidence="2" type="ORF">PMYSY11_0521</name>
</gene>
<feature type="chain" id="PRO_5024971688" description="YHS domain-containing protein" evidence="1">
    <location>
        <begin position="28"/>
        <end position="149"/>
    </location>
</feature>
<evidence type="ECO:0008006" key="3">
    <source>
        <dbReference type="Google" id="ProtNLM"/>
    </source>
</evidence>
<organism evidence="2">
    <name type="scientific">Pseudomonas marincola</name>
    <dbReference type="NCBI Taxonomy" id="437900"/>
    <lineage>
        <taxon>Bacteria</taxon>
        <taxon>Pseudomonadati</taxon>
        <taxon>Pseudomonadota</taxon>
        <taxon>Gammaproteobacteria</taxon>
        <taxon>Pseudomonadales</taxon>
        <taxon>Pseudomonadaceae</taxon>
        <taxon>Pseudomonas</taxon>
    </lineage>
</organism>
<name>A0A653DYN4_9PSED</name>
<accession>A0A653DYN4</accession>
<proteinExistence type="predicted"/>
<feature type="signal peptide" evidence="1">
    <location>
        <begin position="1"/>
        <end position="27"/>
    </location>
</feature>
<evidence type="ECO:0000313" key="2">
    <source>
        <dbReference type="EMBL" id="VEV95568.1"/>
    </source>
</evidence>
<keyword evidence="1" id="KW-0732">Signal</keyword>
<reference evidence="2" key="1">
    <citation type="submission" date="2019-02" db="EMBL/GenBank/DDBJ databases">
        <authorList>
            <consortium name="Genoscope - CEA"/>
            <person name="William W."/>
        </authorList>
    </citation>
    <scope>NUCLEOTIDE SEQUENCE [LARGE SCALE GENOMIC DNA]</scope>
    <source>
        <strain evidence="2">YSy11</strain>
    </source>
</reference>
<sequence>MSRTHTLLRTAQVLLVGAFLFCSQVQAATPAIGGYSPVSYFTKNKAELGSEKFQAEYKDQTYYLTSPEQVALFNGNPAHYVPHYGAFCAFSLTEGKKMAIDPTNFKVVGSMLLLFHKSAELDGRSKWNQSGDQQALLKKADAGFKLLEF</sequence>
<dbReference type="RefSeq" id="WP_150547479.1">
    <property type="nucleotide sequence ID" value="NZ_LR215729.2"/>
</dbReference>